<dbReference type="InterPro" id="IPR001173">
    <property type="entry name" value="Glyco_trans_2-like"/>
</dbReference>
<protein>
    <submittedName>
        <fullName evidence="3">Glycosyltransferase involved in cell wall biosynthesis</fullName>
    </submittedName>
</protein>
<dbReference type="AlphaFoldDB" id="A0A7W5AN83"/>
<dbReference type="Gene3D" id="3.90.550.10">
    <property type="entry name" value="Spore Coat Polysaccharide Biosynthesis Protein SpsA, Chain A"/>
    <property type="match status" value="1"/>
</dbReference>
<proteinExistence type="predicted"/>
<evidence type="ECO:0000313" key="4">
    <source>
        <dbReference type="Proteomes" id="UP000590749"/>
    </source>
</evidence>
<dbReference type="Pfam" id="PF00535">
    <property type="entry name" value="Glycos_transf_2"/>
    <property type="match status" value="1"/>
</dbReference>
<comment type="caution">
    <text evidence="3">The sequence shown here is derived from an EMBL/GenBank/DDBJ whole genome shotgun (WGS) entry which is preliminary data.</text>
</comment>
<feature type="domain" description="Glycosyltransferase 2-like" evidence="2">
    <location>
        <begin position="6"/>
        <end position="138"/>
    </location>
</feature>
<dbReference type="PANTHER" id="PTHR22916">
    <property type="entry name" value="GLYCOSYLTRANSFERASE"/>
    <property type="match status" value="1"/>
</dbReference>
<evidence type="ECO:0000256" key="1">
    <source>
        <dbReference type="SAM" id="MobiDB-lite"/>
    </source>
</evidence>
<dbReference type="CDD" id="cd00761">
    <property type="entry name" value="Glyco_tranf_GTA_type"/>
    <property type="match status" value="1"/>
</dbReference>
<dbReference type="GO" id="GO:0016758">
    <property type="term" value="F:hexosyltransferase activity"/>
    <property type="evidence" value="ECO:0007669"/>
    <property type="project" value="UniProtKB-ARBA"/>
</dbReference>
<evidence type="ECO:0000313" key="3">
    <source>
        <dbReference type="EMBL" id="MBB3099200.1"/>
    </source>
</evidence>
<keyword evidence="3" id="KW-0808">Transferase</keyword>
<accession>A0A7W5AN83</accession>
<evidence type="ECO:0000259" key="2">
    <source>
        <dbReference type="Pfam" id="PF00535"/>
    </source>
</evidence>
<dbReference type="InterPro" id="IPR029044">
    <property type="entry name" value="Nucleotide-diphossugar_trans"/>
</dbReference>
<keyword evidence="4" id="KW-1185">Reference proteome</keyword>
<dbReference type="Proteomes" id="UP000590749">
    <property type="component" value="Unassembled WGS sequence"/>
</dbReference>
<feature type="region of interest" description="Disordered" evidence="1">
    <location>
        <begin position="326"/>
        <end position="353"/>
    </location>
</feature>
<name>A0A7W5AN83_9ACTN</name>
<organism evidence="3 4">
    <name type="scientific">Actinoplanes campanulatus</name>
    <dbReference type="NCBI Taxonomy" id="113559"/>
    <lineage>
        <taxon>Bacteria</taxon>
        <taxon>Bacillati</taxon>
        <taxon>Actinomycetota</taxon>
        <taxon>Actinomycetes</taxon>
        <taxon>Micromonosporales</taxon>
        <taxon>Micromonosporaceae</taxon>
        <taxon>Actinoplanes</taxon>
    </lineage>
</organism>
<dbReference type="SUPFAM" id="SSF53448">
    <property type="entry name" value="Nucleotide-diphospho-sugar transferases"/>
    <property type="match status" value="1"/>
</dbReference>
<dbReference type="PANTHER" id="PTHR22916:SF3">
    <property type="entry name" value="UDP-GLCNAC:BETAGAL BETA-1,3-N-ACETYLGLUCOSAMINYLTRANSFERASE-LIKE PROTEIN 1"/>
    <property type="match status" value="1"/>
</dbReference>
<dbReference type="EMBL" id="JACHXF010000018">
    <property type="protein sequence ID" value="MBB3099200.1"/>
    <property type="molecule type" value="Genomic_DNA"/>
</dbReference>
<gene>
    <name evidence="3" type="ORF">FHR83_006906</name>
</gene>
<sequence>MHVLLTVVVPVYAVEGYLYQCLESLRAGLTAEENALVEVIAVDDASPDACGAMLDGYAARHGDLRVLHLPGNVGLGLARNAGLAEARGEYVWFVDSDDWLPSGSVRAVLERLRETEPDVLLVDHLRVHENGRLQTDASSPLLAGSVDLSRLLGVQHTAWNRVMRREFLAKHELRFPAGWYEDVPFSNPVLIAAERLDVLNRVCYHYRVGRFGAITATCGDRHFEAFEQWDRLHAWLAAAGVTPALKVRMFTLMISHLLVVAGNESRVHPSRRRAYFRRIAALYRRHRPDGYLPPAGTPGLKHRLVAANSYTMYAALRTGYRVAGLRRRSTERTPAVSTEVPAPPRAVQSTSLR</sequence>
<dbReference type="RefSeq" id="WP_183225274.1">
    <property type="nucleotide sequence ID" value="NZ_BMPW01000021.1"/>
</dbReference>
<reference evidence="3 4" key="1">
    <citation type="submission" date="2020-08" db="EMBL/GenBank/DDBJ databases">
        <title>Genomic Encyclopedia of Type Strains, Phase III (KMG-III): the genomes of soil and plant-associated and newly described type strains.</title>
        <authorList>
            <person name="Whitman W."/>
        </authorList>
    </citation>
    <scope>NUCLEOTIDE SEQUENCE [LARGE SCALE GENOMIC DNA]</scope>
    <source>
        <strain evidence="3 4">CECT 3287</strain>
    </source>
</reference>